<evidence type="ECO:0000313" key="2">
    <source>
        <dbReference type="Proteomes" id="UP001225316"/>
    </source>
</evidence>
<proteinExistence type="predicted"/>
<reference evidence="1 2" key="1">
    <citation type="submission" date="2023-04" db="EMBL/GenBank/DDBJ databases">
        <title>A novel bacteria isolated from coastal sediment.</title>
        <authorList>
            <person name="Liu X.-J."/>
            <person name="Du Z.-J."/>
        </authorList>
    </citation>
    <scope>NUCLEOTIDE SEQUENCE [LARGE SCALE GENOMIC DNA]</scope>
    <source>
        <strain evidence="1 2">SDUM461003</strain>
    </source>
</reference>
<dbReference type="InterPro" id="IPR052927">
    <property type="entry name" value="DCC_oxidoreductase"/>
</dbReference>
<protein>
    <submittedName>
        <fullName evidence="1">DCC1-like thiol-disulfide oxidoreductase family protein</fullName>
    </submittedName>
</protein>
<dbReference type="InterPro" id="IPR007263">
    <property type="entry name" value="DCC1-like"/>
</dbReference>
<keyword evidence="2" id="KW-1185">Reference proteome</keyword>
<comment type="caution">
    <text evidence="1">The sequence shown here is derived from an EMBL/GenBank/DDBJ whole genome shotgun (WGS) entry which is preliminary data.</text>
</comment>
<gene>
    <name evidence="1" type="ORF">QEH52_04725</name>
</gene>
<sequence length="139" mass="16195">MNDPRDAILFYDGECGLCQRSVQFLLRRDRGEVLYFAPIQGVTAQQYLSAHLRTALSSVIYLRPTTDGQPAKTLLRSDAVLCALIDMHTAWRYPAYLARCIPLTWRDAIYQWIANNRDRLWRRQTCLRPNPKQSKRLLP</sequence>
<evidence type="ECO:0000313" key="1">
    <source>
        <dbReference type="EMBL" id="MDQ8206801.1"/>
    </source>
</evidence>
<dbReference type="PANTHER" id="PTHR33639:SF2">
    <property type="entry name" value="DUF393 DOMAIN-CONTAINING PROTEIN"/>
    <property type="match status" value="1"/>
</dbReference>
<organism evidence="1 2">
    <name type="scientific">Thalassobacterium maritimum</name>
    <dbReference type="NCBI Taxonomy" id="3041265"/>
    <lineage>
        <taxon>Bacteria</taxon>
        <taxon>Pseudomonadati</taxon>
        <taxon>Verrucomicrobiota</taxon>
        <taxon>Opitutia</taxon>
        <taxon>Puniceicoccales</taxon>
        <taxon>Coraliomargaritaceae</taxon>
        <taxon>Thalassobacterium</taxon>
    </lineage>
</organism>
<dbReference type="PANTHER" id="PTHR33639">
    <property type="entry name" value="THIOL-DISULFIDE OXIDOREDUCTASE DCC"/>
    <property type="match status" value="1"/>
</dbReference>
<dbReference type="Pfam" id="PF04134">
    <property type="entry name" value="DCC1-like"/>
    <property type="match status" value="1"/>
</dbReference>
<dbReference type="Proteomes" id="UP001225316">
    <property type="component" value="Unassembled WGS sequence"/>
</dbReference>
<dbReference type="EMBL" id="JARXHW010000007">
    <property type="protein sequence ID" value="MDQ8206801.1"/>
    <property type="molecule type" value="Genomic_DNA"/>
</dbReference>
<accession>A0ABU1ARL6</accession>
<dbReference type="RefSeq" id="WP_308948919.1">
    <property type="nucleotide sequence ID" value="NZ_JARXHW010000007.1"/>
</dbReference>
<name>A0ABU1ARL6_9BACT</name>